<accession>A0A6J7WQW3</accession>
<proteinExistence type="predicted"/>
<reference evidence="1" key="1">
    <citation type="submission" date="2020-05" db="EMBL/GenBank/DDBJ databases">
        <authorList>
            <person name="Chiriac C."/>
            <person name="Salcher M."/>
            <person name="Ghai R."/>
            <person name="Kavagutti S V."/>
        </authorList>
    </citation>
    <scope>NUCLEOTIDE SEQUENCE</scope>
</reference>
<organism evidence="1">
    <name type="scientific">uncultured Caudovirales phage</name>
    <dbReference type="NCBI Taxonomy" id="2100421"/>
    <lineage>
        <taxon>Viruses</taxon>
        <taxon>Duplodnaviria</taxon>
        <taxon>Heunggongvirae</taxon>
        <taxon>Uroviricota</taxon>
        <taxon>Caudoviricetes</taxon>
        <taxon>Peduoviridae</taxon>
        <taxon>Maltschvirus</taxon>
        <taxon>Maltschvirus maltsch</taxon>
    </lineage>
</organism>
<evidence type="ECO:0000313" key="1">
    <source>
        <dbReference type="EMBL" id="CAB5219218.1"/>
    </source>
</evidence>
<dbReference type="EMBL" id="LR798267">
    <property type="protein sequence ID" value="CAB5219218.1"/>
    <property type="molecule type" value="Genomic_DNA"/>
</dbReference>
<protein>
    <submittedName>
        <fullName evidence="1">Uncharacterized protein</fullName>
    </submittedName>
</protein>
<name>A0A6J7WQW3_9CAUD</name>
<gene>
    <name evidence="1" type="ORF">UFOVP221_41</name>
</gene>
<sequence length="71" mass="7905">MLECFGRGKYRRCSRVFGGEGQRYSESTGPLPRLYDITYLKGMSGSVVERTPAEFVIAAHITSVADLLGRF</sequence>